<keyword evidence="3" id="KW-1185">Reference proteome</keyword>
<evidence type="ECO:0000313" key="3">
    <source>
        <dbReference type="Proteomes" id="UP000676506"/>
    </source>
</evidence>
<sequence length="244" mass="24918">MMAMDGIASPTTLTPTTWWLVVDTASPRLSLALVCGDTLCGQFGARSQKPSAHQAVADIAYLLERVGIQPTDLSAVGALVGPGSFTGIRVGLAAVKGIAQPLGLPIATATTLEALASAVSVQSPTVVLVVNVSHRQEVHGQGFLAQPNAFPQAVTEALTGEVASVLKTLVAQAPDECPRVITGDGLTLLDESALNTIVGMAAHCASPPWLAPVAIPLLAARLAAGQTRAAREVTAFYARAALTA</sequence>
<dbReference type="InterPro" id="IPR000905">
    <property type="entry name" value="Gcp-like_dom"/>
</dbReference>
<name>A0ABX8B817_9BACT</name>
<gene>
    <name evidence="2" type="primary">tsaB</name>
    <name evidence="2" type="ORF">J8C06_10800</name>
</gene>
<dbReference type="GO" id="GO:0061711">
    <property type="term" value="F:tRNA N(6)-L-threonylcarbamoyladenine synthase activity"/>
    <property type="evidence" value="ECO:0007669"/>
    <property type="project" value="UniProtKB-EC"/>
</dbReference>
<accession>A0ABX8B817</accession>
<dbReference type="SUPFAM" id="SSF53067">
    <property type="entry name" value="Actin-like ATPase domain"/>
    <property type="match status" value="1"/>
</dbReference>
<dbReference type="EC" id="2.3.1.234" evidence="2"/>
<dbReference type="Pfam" id="PF00814">
    <property type="entry name" value="TsaD"/>
    <property type="match status" value="1"/>
</dbReference>
<evidence type="ECO:0000259" key="1">
    <source>
        <dbReference type="Pfam" id="PF00814"/>
    </source>
</evidence>
<proteinExistence type="predicted"/>
<feature type="domain" description="Gcp-like" evidence="1">
    <location>
        <begin position="59"/>
        <end position="142"/>
    </location>
</feature>
<reference evidence="2 3" key="1">
    <citation type="submission" date="2021-03" db="EMBL/GenBank/DDBJ databases">
        <title>Genomic and phenotypic characterization of Chloracidobacterium isolates provides evidence for multiple species.</title>
        <authorList>
            <person name="Saini M.K."/>
            <person name="Costas A.M.G."/>
            <person name="Tank M."/>
            <person name="Bryant D.A."/>
        </authorList>
    </citation>
    <scope>NUCLEOTIDE SEQUENCE [LARGE SCALE GENOMIC DNA]</scope>
    <source>
        <strain evidence="2 3">BV2-C</strain>
    </source>
</reference>
<protein>
    <submittedName>
        <fullName evidence="2">tRNA (Adenosine(37)-N6)-threonylcarbamoyltransferase complex dimerization subunit type 1 TsaB</fullName>
        <ecNumber evidence="2">2.3.1.234</ecNumber>
    </submittedName>
</protein>
<evidence type="ECO:0000313" key="2">
    <source>
        <dbReference type="EMBL" id="QUW02806.1"/>
    </source>
</evidence>
<dbReference type="InterPro" id="IPR022496">
    <property type="entry name" value="T6A_TsaB"/>
</dbReference>
<keyword evidence="2" id="KW-0012">Acyltransferase</keyword>
<dbReference type="Gene3D" id="3.30.420.40">
    <property type="match status" value="2"/>
</dbReference>
<dbReference type="Proteomes" id="UP000676506">
    <property type="component" value="Chromosome 1"/>
</dbReference>
<dbReference type="NCBIfam" id="TIGR03725">
    <property type="entry name" value="T6A_YeaZ"/>
    <property type="match status" value="1"/>
</dbReference>
<dbReference type="InterPro" id="IPR043129">
    <property type="entry name" value="ATPase_NBD"/>
</dbReference>
<keyword evidence="2" id="KW-0808">Transferase</keyword>
<organism evidence="2 3">
    <name type="scientific">Chloracidobacterium validum</name>
    <dbReference type="NCBI Taxonomy" id="2821543"/>
    <lineage>
        <taxon>Bacteria</taxon>
        <taxon>Pseudomonadati</taxon>
        <taxon>Acidobacteriota</taxon>
        <taxon>Terriglobia</taxon>
        <taxon>Terriglobales</taxon>
        <taxon>Acidobacteriaceae</taxon>
        <taxon>Chloracidobacterium</taxon>
    </lineage>
</organism>
<dbReference type="EMBL" id="CP072648">
    <property type="protein sequence ID" value="QUW02806.1"/>
    <property type="molecule type" value="Genomic_DNA"/>
</dbReference>